<protein>
    <submittedName>
        <fullName evidence="3">Uncharacterized protein</fullName>
    </submittedName>
</protein>
<evidence type="ECO:0000313" key="3">
    <source>
        <dbReference type="EMBL" id="EDM78726.1"/>
    </source>
</evidence>
<proteinExistence type="predicted"/>
<organism evidence="3 4">
    <name type="scientific">Plesiocystis pacifica SIR-1</name>
    <dbReference type="NCBI Taxonomy" id="391625"/>
    <lineage>
        <taxon>Bacteria</taxon>
        <taxon>Pseudomonadati</taxon>
        <taxon>Myxococcota</taxon>
        <taxon>Polyangia</taxon>
        <taxon>Nannocystales</taxon>
        <taxon>Nannocystaceae</taxon>
        <taxon>Plesiocystis</taxon>
    </lineage>
</organism>
<dbReference type="Proteomes" id="UP000005801">
    <property type="component" value="Unassembled WGS sequence"/>
</dbReference>
<reference evidence="3 4" key="1">
    <citation type="submission" date="2007-06" db="EMBL/GenBank/DDBJ databases">
        <authorList>
            <person name="Shimkets L."/>
            <person name="Ferriera S."/>
            <person name="Johnson J."/>
            <person name="Kravitz S."/>
            <person name="Beeson K."/>
            <person name="Sutton G."/>
            <person name="Rogers Y.-H."/>
            <person name="Friedman R."/>
            <person name="Frazier M."/>
            <person name="Venter J.C."/>
        </authorList>
    </citation>
    <scope>NUCLEOTIDE SEQUENCE [LARGE SCALE GENOMIC DNA]</scope>
    <source>
        <strain evidence="3 4">SIR-1</strain>
    </source>
</reference>
<gene>
    <name evidence="3" type="ORF">PPSIR1_12113</name>
</gene>
<name>A6G5V2_9BACT</name>
<feature type="compositionally biased region" description="Low complexity" evidence="1">
    <location>
        <begin position="66"/>
        <end position="80"/>
    </location>
</feature>
<feature type="compositionally biased region" description="Basic and acidic residues" evidence="1">
    <location>
        <begin position="52"/>
        <end position="65"/>
    </location>
</feature>
<keyword evidence="2" id="KW-0732">Signal</keyword>
<keyword evidence="4" id="KW-1185">Reference proteome</keyword>
<evidence type="ECO:0000256" key="1">
    <source>
        <dbReference type="SAM" id="MobiDB-lite"/>
    </source>
</evidence>
<feature type="signal peptide" evidence="2">
    <location>
        <begin position="1"/>
        <end position="29"/>
    </location>
</feature>
<dbReference type="STRING" id="391625.PPSIR1_12113"/>
<accession>A6G5V2</accession>
<feature type="compositionally biased region" description="Pro residues" evidence="1">
    <location>
        <begin position="81"/>
        <end position="94"/>
    </location>
</feature>
<sequence length="299" mass="32622">MLMASTTSTPRTRRLALASLALASLAALAWYALGQRPPHASASVAEPAEGEDSGRESSSDPRPRASDPAGLGALASAPTLESPPSPAPPKPPRALTPREREIADGLGALLDDELSTRAFVDRNFDASATHVHDWLDENLEFLRPRIGECGEPEPIIAGSEQTRLLYPCGDATVEAAFFMEEDGDKLRHIVLGGRDLEPNAAVTEAAELVLSLIVEWQRERFLEGFTEAFEEDETRDFFASVRAERGRCTLGSVDLASPQGALWFIECEDGPGLLKVSLDDDDRIRKLLIRDRRNIRLDP</sequence>
<evidence type="ECO:0000313" key="4">
    <source>
        <dbReference type="Proteomes" id="UP000005801"/>
    </source>
</evidence>
<feature type="chain" id="PRO_5002695148" evidence="2">
    <location>
        <begin position="30"/>
        <end position="299"/>
    </location>
</feature>
<comment type="caution">
    <text evidence="3">The sequence shown here is derived from an EMBL/GenBank/DDBJ whole genome shotgun (WGS) entry which is preliminary data.</text>
</comment>
<evidence type="ECO:0000256" key="2">
    <source>
        <dbReference type="SAM" id="SignalP"/>
    </source>
</evidence>
<dbReference type="EMBL" id="ABCS01000027">
    <property type="protein sequence ID" value="EDM78726.1"/>
    <property type="molecule type" value="Genomic_DNA"/>
</dbReference>
<dbReference type="AlphaFoldDB" id="A6G5V2"/>
<feature type="region of interest" description="Disordered" evidence="1">
    <location>
        <begin position="41"/>
        <end position="96"/>
    </location>
</feature>